<name>A0ABY7DGQ0_MYAAR</name>
<proteinExistence type="predicted"/>
<dbReference type="EMBL" id="CP111013">
    <property type="protein sequence ID" value="WAQ96113.1"/>
    <property type="molecule type" value="Genomic_DNA"/>
</dbReference>
<dbReference type="InterPro" id="IPR045860">
    <property type="entry name" value="Snake_toxin-like_sf"/>
</dbReference>
<organism evidence="1 2">
    <name type="scientific">Mya arenaria</name>
    <name type="common">Soft-shell clam</name>
    <dbReference type="NCBI Taxonomy" id="6604"/>
    <lineage>
        <taxon>Eukaryota</taxon>
        <taxon>Metazoa</taxon>
        <taxon>Spiralia</taxon>
        <taxon>Lophotrochozoa</taxon>
        <taxon>Mollusca</taxon>
        <taxon>Bivalvia</taxon>
        <taxon>Autobranchia</taxon>
        <taxon>Heteroconchia</taxon>
        <taxon>Euheterodonta</taxon>
        <taxon>Imparidentia</taxon>
        <taxon>Neoheterodontei</taxon>
        <taxon>Myida</taxon>
        <taxon>Myoidea</taxon>
        <taxon>Myidae</taxon>
        <taxon>Mya</taxon>
    </lineage>
</organism>
<sequence>MLVYMYTAVPVDALLCSQCMSNATGSCALRAPDATPCQPRDHSDAGPANCMVARQIDRNGTVQSYIRGCSQVRVGTGCLPYPNGTSLCYRTCSEDGCNLAMAHDNFPSLYCAVLVFIYICLL</sequence>
<accession>A0ABY7DGQ0</accession>
<dbReference type="SUPFAM" id="SSF57302">
    <property type="entry name" value="Snake toxin-like"/>
    <property type="match status" value="1"/>
</dbReference>
<gene>
    <name evidence="1" type="ORF">MAR_028803</name>
</gene>
<evidence type="ECO:0000313" key="2">
    <source>
        <dbReference type="Proteomes" id="UP001164746"/>
    </source>
</evidence>
<reference evidence="1" key="1">
    <citation type="submission" date="2022-11" db="EMBL/GenBank/DDBJ databases">
        <title>Centuries of genome instability and evolution in soft-shell clam transmissible cancer (bioRxiv).</title>
        <authorList>
            <person name="Hart S.F.M."/>
            <person name="Yonemitsu M.A."/>
            <person name="Giersch R.M."/>
            <person name="Beal B.F."/>
            <person name="Arriagada G."/>
            <person name="Davis B.W."/>
            <person name="Ostrander E.A."/>
            <person name="Goff S.P."/>
            <person name="Metzger M.J."/>
        </authorList>
    </citation>
    <scope>NUCLEOTIDE SEQUENCE</scope>
    <source>
        <strain evidence="1">MELC-2E11</strain>
        <tissue evidence="1">Siphon/mantle</tissue>
    </source>
</reference>
<dbReference type="Proteomes" id="UP001164746">
    <property type="component" value="Chromosome 2"/>
</dbReference>
<protein>
    <submittedName>
        <fullName evidence="1">Uncharacterized protein</fullName>
    </submittedName>
</protein>
<evidence type="ECO:0000313" key="1">
    <source>
        <dbReference type="EMBL" id="WAQ96113.1"/>
    </source>
</evidence>
<keyword evidence="2" id="KW-1185">Reference proteome</keyword>